<organism evidence="2 3">
    <name type="scientific">Paragonimus westermani</name>
    <dbReference type="NCBI Taxonomy" id="34504"/>
    <lineage>
        <taxon>Eukaryota</taxon>
        <taxon>Metazoa</taxon>
        <taxon>Spiralia</taxon>
        <taxon>Lophotrochozoa</taxon>
        <taxon>Platyhelminthes</taxon>
        <taxon>Trematoda</taxon>
        <taxon>Digenea</taxon>
        <taxon>Plagiorchiida</taxon>
        <taxon>Troglotremata</taxon>
        <taxon>Troglotrematidae</taxon>
        <taxon>Paragonimus</taxon>
    </lineage>
</organism>
<accession>A0A8T0DFT1</accession>
<sequence length="284" mass="31178">MTCDHETRDPNLIVVPIRPELPTVHVRAQVNVCIFTPRLGLELTVTVCAVQPHMVLCKTNVSNVTVTLPRCPETGTCSMLTGVVKNDPESQITLYVDDVVVVRLSAVCLHPNLLILRGELVRVVHSVTTQSQALVKRFISSSEDEEEEKQEKRADLGIPKKNLKKKKALATSPENDSKILTDDSTTVCKLESPQPKHRKRLVPDSEPGESVSSVKLEDNGSWKTKKQKSNETIGPSIMSGLTTLALPCSSYETPPVPEDYKVVTATPQALLLSQSFLANKLDPP</sequence>
<comment type="caution">
    <text evidence="2">The sequence shown here is derived from an EMBL/GenBank/DDBJ whole genome shotgun (WGS) entry which is preliminary data.</text>
</comment>
<dbReference type="EMBL" id="JTDF01006097">
    <property type="protein sequence ID" value="KAF8565794.1"/>
    <property type="molecule type" value="Genomic_DNA"/>
</dbReference>
<protein>
    <submittedName>
        <fullName evidence="2">Uncharacterized protein</fullName>
    </submittedName>
</protein>
<evidence type="ECO:0000313" key="3">
    <source>
        <dbReference type="Proteomes" id="UP000699462"/>
    </source>
</evidence>
<feature type="region of interest" description="Disordered" evidence="1">
    <location>
        <begin position="164"/>
        <end position="234"/>
    </location>
</feature>
<keyword evidence="3" id="KW-1185">Reference proteome</keyword>
<proteinExistence type="predicted"/>
<dbReference type="Proteomes" id="UP000699462">
    <property type="component" value="Unassembled WGS sequence"/>
</dbReference>
<name>A0A8T0DFT1_9TREM</name>
<evidence type="ECO:0000256" key="1">
    <source>
        <dbReference type="SAM" id="MobiDB-lite"/>
    </source>
</evidence>
<dbReference type="OrthoDB" id="10250504at2759"/>
<evidence type="ECO:0000313" key="2">
    <source>
        <dbReference type="EMBL" id="KAF8565794.1"/>
    </source>
</evidence>
<reference evidence="2 3" key="1">
    <citation type="submission" date="2019-07" db="EMBL/GenBank/DDBJ databases">
        <title>Annotation for the trematode Paragonimus westermani.</title>
        <authorList>
            <person name="Choi Y.-J."/>
        </authorList>
    </citation>
    <scope>NUCLEOTIDE SEQUENCE [LARGE SCALE GENOMIC DNA]</scope>
    <source>
        <strain evidence="2">180907_Pwestermani</strain>
    </source>
</reference>
<gene>
    <name evidence="2" type="ORF">P879_10033</name>
</gene>
<dbReference type="AlphaFoldDB" id="A0A8T0DFT1"/>